<dbReference type="SUPFAM" id="SSF56349">
    <property type="entry name" value="DNA breaking-rejoining enzymes"/>
    <property type="match status" value="1"/>
</dbReference>
<keyword evidence="1" id="KW-0233">DNA recombination</keyword>
<dbReference type="GO" id="GO:0003677">
    <property type="term" value="F:DNA binding"/>
    <property type="evidence" value="ECO:0007669"/>
    <property type="project" value="InterPro"/>
</dbReference>
<dbReference type="GO" id="GO:0015074">
    <property type="term" value="P:DNA integration"/>
    <property type="evidence" value="ECO:0007669"/>
    <property type="project" value="InterPro"/>
</dbReference>
<name>A0A1E7DQL4_9BACI</name>
<dbReference type="EMBL" id="MAMP01000020">
    <property type="protein sequence ID" value="OES45344.1"/>
    <property type="molecule type" value="Genomic_DNA"/>
</dbReference>
<dbReference type="PANTHER" id="PTHR30349">
    <property type="entry name" value="PHAGE INTEGRASE-RELATED"/>
    <property type="match status" value="1"/>
</dbReference>
<dbReference type="Gene3D" id="1.10.443.10">
    <property type="entry name" value="Intergrase catalytic core"/>
    <property type="match status" value="1"/>
</dbReference>
<accession>A0A1E7DQL4</accession>
<evidence type="ECO:0000313" key="3">
    <source>
        <dbReference type="EMBL" id="OES45344.1"/>
    </source>
</evidence>
<protein>
    <submittedName>
        <fullName evidence="3">Integrase</fullName>
    </submittedName>
</protein>
<feature type="domain" description="Tyr recombinase" evidence="2">
    <location>
        <begin position="1"/>
        <end position="178"/>
    </location>
</feature>
<proteinExistence type="predicted"/>
<evidence type="ECO:0000313" key="4">
    <source>
        <dbReference type="Proteomes" id="UP000095658"/>
    </source>
</evidence>
<dbReference type="InterPro" id="IPR013762">
    <property type="entry name" value="Integrase-like_cat_sf"/>
</dbReference>
<dbReference type="InterPro" id="IPR050090">
    <property type="entry name" value="Tyrosine_recombinase_XerCD"/>
</dbReference>
<dbReference type="OrthoDB" id="9788852at2"/>
<evidence type="ECO:0000259" key="2">
    <source>
        <dbReference type="PROSITE" id="PS51898"/>
    </source>
</evidence>
<dbReference type="Proteomes" id="UP000095658">
    <property type="component" value="Unassembled WGS sequence"/>
</dbReference>
<dbReference type="InterPro" id="IPR011010">
    <property type="entry name" value="DNA_brk_join_enz"/>
</dbReference>
<gene>
    <name evidence="3" type="ORF">BA724_04895</name>
</gene>
<dbReference type="GO" id="GO:0006310">
    <property type="term" value="P:DNA recombination"/>
    <property type="evidence" value="ECO:0007669"/>
    <property type="project" value="UniProtKB-KW"/>
</dbReference>
<dbReference type="RefSeq" id="WP_069938225.1">
    <property type="nucleotide sequence ID" value="NZ_MAMP01000020.1"/>
</dbReference>
<dbReference type="InterPro" id="IPR002104">
    <property type="entry name" value="Integrase_catalytic"/>
</dbReference>
<sequence>MEYVNPIKSIHEIKLIKDILKEQSSRDFILFVLGINTGLKINTLLSLKIDQLVNESGDIQSFVYIENQKIYINDQVKSALSFHLQKTKPPIDSYLFKSPKSELPISRQQAYRVIHEAARKAGILDQIGTHTLRKTFGYHAYKKGVAISLIQARFHHASPSDTLRYIGMDDTDQRIDVNL</sequence>
<organism evidence="3 4">
    <name type="scientific">Domibacillus iocasae</name>
    <dbReference type="NCBI Taxonomy" id="1714016"/>
    <lineage>
        <taxon>Bacteria</taxon>
        <taxon>Bacillati</taxon>
        <taxon>Bacillota</taxon>
        <taxon>Bacilli</taxon>
        <taxon>Bacillales</taxon>
        <taxon>Bacillaceae</taxon>
        <taxon>Domibacillus</taxon>
    </lineage>
</organism>
<comment type="caution">
    <text evidence="3">The sequence shown here is derived from an EMBL/GenBank/DDBJ whole genome shotgun (WGS) entry which is preliminary data.</text>
</comment>
<evidence type="ECO:0000256" key="1">
    <source>
        <dbReference type="ARBA" id="ARBA00023172"/>
    </source>
</evidence>
<dbReference type="AlphaFoldDB" id="A0A1E7DQL4"/>
<dbReference type="PROSITE" id="PS51898">
    <property type="entry name" value="TYR_RECOMBINASE"/>
    <property type="match status" value="1"/>
</dbReference>
<keyword evidence="4" id="KW-1185">Reference proteome</keyword>
<dbReference type="PANTHER" id="PTHR30349:SF82">
    <property type="entry name" value="INTEGRASE_RECOMBINASE YOEC-RELATED"/>
    <property type="match status" value="1"/>
</dbReference>
<dbReference type="Pfam" id="PF00589">
    <property type="entry name" value="Phage_integrase"/>
    <property type="match status" value="1"/>
</dbReference>
<reference evidence="3 4" key="1">
    <citation type="submission" date="2016-06" db="EMBL/GenBank/DDBJ databases">
        <title>Domibacillus iocasae genome sequencing.</title>
        <authorList>
            <person name="Verma A."/>
            <person name="Pal Y."/>
            <person name="Ojha A.K."/>
            <person name="Krishnamurthi S."/>
        </authorList>
    </citation>
    <scope>NUCLEOTIDE SEQUENCE [LARGE SCALE GENOMIC DNA]</scope>
    <source>
        <strain evidence="3 4">DSM 29979</strain>
    </source>
</reference>